<reference evidence="2 3" key="1">
    <citation type="journal article" date="2017" name="DNA Res.">
        <title>Complete genome sequence and expression profile of the commercial lytic enzyme producer Lysobacter enzymogenes M497-1.</title>
        <authorList>
            <person name="Takami H."/>
            <person name="Toyoda A."/>
            <person name="Uchiyama I."/>
            <person name="Itoh T."/>
            <person name="Takaki Y."/>
            <person name="Arai W."/>
            <person name="Nishi S."/>
            <person name="Kawai M."/>
            <person name="Shinya K."/>
            <person name="Ikeda H."/>
        </authorList>
    </citation>
    <scope>NUCLEOTIDE SEQUENCE [LARGE SCALE GENOMIC DNA]</scope>
    <source>
        <strain evidence="2 3">M497-1</strain>
    </source>
</reference>
<dbReference type="GeneID" id="83064340"/>
<dbReference type="RefSeq" id="WP_096378313.1">
    <property type="nucleotide sequence ID" value="NZ_AP014940.1"/>
</dbReference>
<dbReference type="KEGG" id="lem:LEN_2491"/>
<dbReference type="Proteomes" id="UP000218824">
    <property type="component" value="Chromosome"/>
</dbReference>
<dbReference type="AlphaFoldDB" id="A0AAU9AJP9"/>
<dbReference type="EMBL" id="AP014940">
    <property type="protein sequence ID" value="BAV97978.1"/>
    <property type="molecule type" value="Genomic_DNA"/>
</dbReference>
<sequence length="78" mass="8472">MNAKKLSVAAALAACLGFAVASMTSSAQGPVVLEIHYIYYADAAHTVKVGEEWMRCNRTHTLTGVTSEYYVVTQRKCS</sequence>
<feature type="chain" id="PRO_5043762175" description="Secreted protein" evidence="1">
    <location>
        <begin position="22"/>
        <end position="78"/>
    </location>
</feature>
<name>A0AAU9AJP9_LYSEN</name>
<evidence type="ECO:0000313" key="3">
    <source>
        <dbReference type="Proteomes" id="UP000218824"/>
    </source>
</evidence>
<proteinExistence type="predicted"/>
<organism evidence="2 3">
    <name type="scientific">Lysobacter enzymogenes</name>
    <dbReference type="NCBI Taxonomy" id="69"/>
    <lineage>
        <taxon>Bacteria</taxon>
        <taxon>Pseudomonadati</taxon>
        <taxon>Pseudomonadota</taxon>
        <taxon>Gammaproteobacteria</taxon>
        <taxon>Lysobacterales</taxon>
        <taxon>Lysobacteraceae</taxon>
        <taxon>Lysobacter</taxon>
    </lineage>
</organism>
<accession>A0AAU9AJP9</accession>
<protein>
    <recommendedName>
        <fullName evidence="4">Secreted protein</fullName>
    </recommendedName>
</protein>
<keyword evidence="1" id="KW-0732">Signal</keyword>
<dbReference type="InterPro" id="IPR046256">
    <property type="entry name" value="DUF6289"/>
</dbReference>
<feature type="signal peptide" evidence="1">
    <location>
        <begin position="1"/>
        <end position="21"/>
    </location>
</feature>
<dbReference type="Pfam" id="PF19806">
    <property type="entry name" value="DUF6289"/>
    <property type="match status" value="1"/>
</dbReference>
<evidence type="ECO:0008006" key="4">
    <source>
        <dbReference type="Google" id="ProtNLM"/>
    </source>
</evidence>
<evidence type="ECO:0000256" key="1">
    <source>
        <dbReference type="SAM" id="SignalP"/>
    </source>
</evidence>
<evidence type="ECO:0000313" key="2">
    <source>
        <dbReference type="EMBL" id="BAV97978.1"/>
    </source>
</evidence>
<gene>
    <name evidence="2" type="ORF">LEN_2491</name>
</gene>